<sequence>MALPPPGAAPSARSPTASPMSPATPCADLPTPPLPGTAYRVPVRLKFLLRPSWLALVVGVLAFAFACFTLLSPWQFSRNDQREAQNRAIEASLTADPRPLNDVLPRGATPDVNTEWSRVEITGTYLPEQEVVARLRTVQGQPAFEVLTPFRTTDGQIVLVDRGYLQPDSRTEVPPYAAPPAGTVTIVARIREDENDPKNRDAFADASTHGKLQSYTVDSRVVARSSGLDIRSGYFQLDSDQPGVLNPLPLPQTDAGPFFSYALQWIAFGVMAIAGLLYFTIREMKPGGVLNEMAEKNKRKRRSVAEILAEDEAAARSASVEGGGGRRAGEAGPSETAADRADQPAQRN</sequence>
<dbReference type="PANTHER" id="PTHR23427:SF2">
    <property type="entry name" value="SURFEIT LOCUS PROTEIN 1"/>
    <property type="match status" value="1"/>
</dbReference>
<feature type="transmembrane region" description="Helical" evidence="6">
    <location>
        <begin position="258"/>
        <end position="279"/>
    </location>
</feature>
<keyword evidence="9" id="KW-1185">Reference proteome</keyword>
<dbReference type="Proteomes" id="UP000605897">
    <property type="component" value="Unassembled WGS sequence"/>
</dbReference>
<feature type="region of interest" description="Disordered" evidence="7">
    <location>
        <begin position="312"/>
        <end position="348"/>
    </location>
</feature>
<dbReference type="InterPro" id="IPR045214">
    <property type="entry name" value="Surf1/Surf4"/>
</dbReference>
<keyword evidence="3 6" id="KW-0812">Transmembrane</keyword>
<keyword evidence="6" id="KW-1003">Cell membrane</keyword>
<dbReference type="InterPro" id="IPR002994">
    <property type="entry name" value="Surf1/Shy1"/>
</dbReference>
<dbReference type="CDD" id="cd06662">
    <property type="entry name" value="SURF1"/>
    <property type="match status" value="1"/>
</dbReference>
<dbReference type="EMBL" id="BNAU01000010">
    <property type="protein sequence ID" value="GHF23933.1"/>
    <property type="molecule type" value="Genomic_DNA"/>
</dbReference>
<keyword evidence="4 6" id="KW-1133">Transmembrane helix</keyword>
<proteinExistence type="inferred from homology"/>
<gene>
    <name evidence="8" type="ORF">GCM10017786_67700</name>
</gene>
<feature type="compositionally biased region" description="Low complexity" evidence="7">
    <location>
        <begin position="9"/>
        <end position="27"/>
    </location>
</feature>
<protein>
    <recommendedName>
        <fullName evidence="6">SURF1-like protein</fullName>
    </recommendedName>
</protein>
<name>A0ABQ3JEF4_9PSEU</name>
<dbReference type="PANTHER" id="PTHR23427">
    <property type="entry name" value="SURFEIT LOCUS PROTEIN"/>
    <property type="match status" value="1"/>
</dbReference>
<dbReference type="Pfam" id="PF02104">
    <property type="entry name" value="SURF1"/>
    <property type="match status" value="1"/>
</dbReference>
<evidence type="ECO:0000313" key="8">
    <source>
        <dbReference type="EMBL" id="GHF23933.1"/>
    </source>
</evidence>
<feature type="region of interest" description="Disordered" evidence="7">
    <location>
        <begin position="1"/>
        <end position="29"/>
    </location>
</feature>
<evidence type="ECO:0000313" key="9">
    <source>
        <dbReference type="Proteomes" id="UP000605897"/>
    </source>
</evidence>
<comment type="similarity">
    <text evidence="2 6">Belongs to the SURF1 family.</text>
</comment>
<evidence type="ECO:0000256" key="7">
    <source>
        <dbReference type="SAM" id="MobiDB-lite"/>
    </source>
</evidence>
<reference evidence="9" key="1">
    <citation type="journal article" date="2019" name="Int. J. Syst. Evol. Microbiol.">
        <title>The Global Catalogue of Microorganisms (GCM) 10K type strain sequencing project: providing services to taxonomists for standard genome sequencing and annotation.</title>
        <authorList>
            <consortium name="The Broad Institute Genomics Platform"/>
            <consortium name="The Broad Institute Genome Sequencing Center for Infectious Disease"/>
            <person name="Wu L."/>
            <person name="Ma J."/>
        </authorList>
    </citation>
    <scope>NUCLEOTIDE SEQUENCE [LARGE SCALE GENOMIC DNA]</scope>
    <source>
        <strain evidence="9">CGMCC 4.7677</strain>
    </source>
</reference>
<evidence type="ECO:0000256" key="4">
    <source>
        <dbReference type="ARBA" id="ARBA00022989"/>
    </source>
</evidence>
<evidence type="ECO:0000256" key="6">
    <source>
        <dbReference type="RuleBase" id="RU363076"/>
    </source>
</evidence>
<accession>A0ABQ3JEF4</accession>
<organism evidence="8 9">
    <name type="scientific">Amycolatopsis deserti</name>
    <dbReference type="NCBI Taxonomy" id="185696"/>
    <lineage>
        <taxon>Bacteria</taxon>
        <taxon>Bacillati</taxon>
        <taxon>Actinomycetota</taxon>
        <taxon>Actinomycetes</taxon>
        <taxon>Pseudonocardiales</taxon>
        <taxon>Pseudonocardiaceae</taxon>
        <taxon>Amycolatopsis</taxon>
    </lineage>
</organism>
<evidence type="ECO:0000256" key="5">
    <source>
        <dbReference type="ARBA" id="ARBA00023136"/>
    </source>
</evidence>
<dbReference type="PROSITE" id="PS50895">
    <property type="entry name" value="SURF1"/>
    <property type="match status" value="1"/>
</dbReference>
<feature type="transmembrane region" description="Helical" evidence="6">
    <location>
        <begin position="53"/>
        <end position="74"/>
    </location>
</feature>
<keyword evidence="5 6" id="KW-0472">Membrane</keyword>
<comment type="subcellular location">
    <subcellularLocation>
        <location evidence="6">Cell membrane</location>
        <topology evidence="6">Multi-pass membrane protein</topology>
    </subcellularLocation>
    <subcellularLocation>
        <location evidence="1">Membrane</location>
    </subcellularLocation>
</comment>
<evidence type="ECO:0000256" key="3">
    <source>
        <dbReference type="ARBA" id="ARBA00022692"/>
    </source>
</evidence>
<comment type="caution">
    <text evidence="8">The sequence shown here is derived from an EMBL/GenBank/DDBJ whole genome shotgun (WGS) entry which is preliminary data.</text>
</comment>
<evidence type="ECO:0000256" key="1">
    <source>
        <dbReference type="ARBA" id="ARBA00004370"/>
    </source>
</evidence>
<evidence type="ECO:0000256" key="2">
    <source>
        <dbReference type="ARBA" id="ARBA00007165"/>
    </source>
</evidence>